<reference evidence="4" key="4">
    <citation type="journal article" date="2022" name="Microb. Genom.">
        <title>A global pangenome for the wheat fungal pathogen Pyrenophora tritici-repentis and prediction of effector protein structural homology.</title>
        <authorList>
            <person name="Moolhuijzen P.M."/>
            <person name="See P.T."/>
            <person name="Shi G."/>
            <person name="Powell H.R."/>
            <person name="Cockram J."/>
            <person name="Jorgensen L.N."/>
            <person name="Benslimane H."/>
            <person name="Strelkov S.E."/>
            <person name="Turner J."/>
            <person name="Liu Z."/>
            <person name="Moffat C.S."/>
        </authorList>
    </citation>
    <scope>NUCLEOTIDE SEQUENCE [LARGE SCALE GENOMIC DNA]</scope>
</reference>
<sequence>MASSKSDVLQHHIASAIHALDVDELGARRIEAGSYNIAFLIKYAVGPDVPISHVSVTYRDIFCTDQDCFIRTAMVSVLDGPGHLRVVISEEATGKREAFGYLFLKAEKAINDIMVKL</sequence>
<reference evidence="2" key="3">
    <citation type="journal article" date="2022" name="bioRxiv">
        <title>A global pangenome for the wheat fungal pathogen Pyrenophora tritici-repentis and prediction of effector protein structural homology.</title>
        <authorList>
            <person name="Moolhuijzen P."/>
            <person name="See P.T."/>
            <person name="Shi G."/>
            <person name="Powell H.R."/>
            <person name="Cockram J."/>
            <person name="Jorgensen L.N."/>
            <person name="Benslimane H."/>
            <person name="Strelkov S.E."/>
            <person name="Turner J."/>
            <person name="Liu Z."/>
            <person name="Moffat C.S."/>
        </authorList>
    </citation>
    <scope>NUCLEOTIDE SEQUENCE</scope>
    <source>
        <strain evidence="2">86-124</strain>
    </source>
</reference>
<dbReference type="Proteomes" id="UP000249757">
    <property type="component" value="Unassembled WGS sequence"/>
</dbReference>
<gene>
    <name evidence="2" type="ORF">Ptr86124_011064</name>
    <name evidence="1" type="ORF">PtrM4_101420</name>
</gene>
<dbReference type="EMBL" id="NRDI02000018">
    <property type="protein sequence ID" value="KAI1510026.1"/>
    <property type="molecule type" value="Genomic_DNA"/>
</dbReference>
<reference evidence="1 3" key="1">
    <citation type="journal article" date="2018" name="BMC Genomics">
        <title>Comparative genomics of the wheat fungal pathogen Pyrenophora tritici-repentis reveals chromosomal variations and genome plasticity.</title>
        <authorList>
            <person name="Moolhuijzen P."/>
            <person name="See P.T."/>
            <person name="Hane J.K."/>
            <person name="Shi G."/>
            <person name="Liu Z."/>
            <person name="Oliver R.P."/>
            <person name="Moffat C.S."/>
        </authorList>
    </citation>
    <scope>NUCLEOTIDE SEQUENCE [LARGE SCALE GENOMIC DNA]</scope>
    <source>
        <strain evidence="1">M4</strain>
    </source>
</reference>
<accession>A0A2W1F1M6</accession>
<dbReference type="Proteomes" id="UP000245464">
    <property type="component" value="Chromosome 5"/>
</dbReference>
<evidence type="ECO:0000313" key="4">
    <source>
        <dbReference type="Proteomes" id="UP000249757"/>
    </source>
</evidence>
<keyword evidence="4" id="KW-1185">Reference proteome</keyword>
<dbReference type="EMBL" id="NQIK02000005">
    <property type="protein sequence ID" value="KAF7570140.1"/>
    <property type="molecule type" value="Genomic_DNA"/>
</dbReference>
<protein>
    <submittedName>
        <fullName evidence="2">Uncharacterized protein</fullName>
    </submittedName>
</protein>
<evidence type="ECO:0000313" key="2">
    <source>
        <dbReference type="EMBL" id="KAI1510026.1"/>
    </source>
</evidence>
<organism evidence="2 4">
    <name type="scientific">Pyrenophora tritici-repentis</name>
    <dbReference type="NCBI Taxonomy" id="45151"/>
    <lineage>
        <taxon>Eukaryota</taxon>
        <taxon>Fungi</taxon>
        <taxon>Dikarya</taxon>
        <taxon>Ascomycota</taxon>
        <taxon>Pezizomycotina</taxon>
        <taxon>Dothideomycetes</taxon>
        <taxon>Pleosporomycetidae</taxon>
        <taxon>Pleosporales</taxon>
        <taxon>Pleosporineae</taxon>
        <taxon>Pleosporaceae</taxon>
        <taxon>Pyrenophora</taxon>
    </lineage>
</organism>
<name>A0A2W1F1M6_9PLEO</name>
<dbReference type="AlphaFoldDB" id="A0A2W1F1M6"/>
<proteinExistence type="predicted"/>
<evidence type="ECO:0000313" key="1">
    <source>
        <dbReference type="EMBL" id="KAF7570140.1"/>
    </source>
</evidence>
<comment type="caution">
    <text evidence="2">The sequence shown here is derived from an EMBL/GenBank/DDBJ whole genome shotgun (WGS) entry which is preliminary data.</text>
</comment>
<evidence type="ECO:0000313" key="3">
    <source>
        <dbReference type="Proteomes" id="UP000245464"/>
    </source>
</evidence>
<reference evidence="2" key="2">
    <citation type="submission" date="2021-05" db="EMBL/GenBank/DDBJ databases">
        <authorList>
            <person name="Moolhuijzen P.M."/>
            <person name="Moffat C.S."/>
        </authorList>
    </citation>
    <scope>NUCLEOTIDE SEQUENCE</scope>
    <source>
        <strain evidence="2">86-124</strain>
    </source>
</reference>